<feature type="region of interest" description="Disordered" evidence="1">
    <location>
        <begin position="426"/>
        <end position="446"/>
    </location>
</feature>
<dbReference type="InterPro" id="IPR036525">
    <property type="entry name" value="Tubulin/FtsZ_GTPase_sf"/>
</dbReference>
<dbReference type="Proteomes" id="UP000019335">
    <property type="component" value="Chromosome 10"/>
</dbReference>
<sequence length="607" mass="65945">MLDDHRHRRSGRGLASSKLLLLLPCVPARAEQSIRRGSDTSYAHAQAELSVKCWSQVSFPQPYAVFVRLWGRSHFRPLYGRLSLDGDPIYEMKEVLTIQVGSYANWVGAHFWNLQLTDSGLKEAPDTPVVSFDNHTCPFAHRRSKVYTEAGRPRLLLFDVREEINYFCSRQYESHDQQESYSAQLGKEKAALLWDGATQVHEMGRASVARDRPPRAVHGIGSLGQSPPIPASWSQAWRGETLDPERHCVEAGKAHDMALGAGAWGPDRGADQLHRLLEECDAVQGLHLLLDLAGPASSLGVSAAQEFAEEVRGGVVACYAFAAPDSPPSRGQDDWGKADAALGVKALLEAGCLLIPSSRDPGLPEGLAGSSEAYRTSAVQATALEAVSGVYREDERVHMREWAQGIRVGAWDLAAVEIGRGDEAPDAWWKARPGPEGRDKSQDTATPSAKFLSSLVSLAPRSHVRSSAFVADPVRRRRLSGLASAYGFRSPPWAVRTSLEEALKDCHWLQPHLNFVSPDPLPLPPPLPGLGQAEDATGLEKGSAVSLIGCTSAVGPFVEDITESFAGRGPGLRRRLREERGLLEEDLGEVDALLADVLETGVPREAG</sequence>
<dbReference type="PANTHER" id="PTHR13391:SF0">
    <property type="entry name" value="PROTEIN MISATO HOMOLOG 1"/>
    <property type="match status" value="1"/>
</dbReference>
<evidence type="ECO:0000259" key="3">
    <source>
        <dbReference type="Pfam" id="PF10644"/>
    </source>
</evidence>
<feature type="signal peptide" evidence="2">
    <location>
        <begin position="1"/>
        <end position="30"/>
    </location>
</feature>
<feature type="chain" id="PRO_5004904520" evidence="2">
    <location>
        <begin position="31"/>
        <end position="607"/>
    </location>
</feature>
<keyword evidence="2" id="KW-0732">Signal</keyword>
<gene>
    <name evidence="4" type="ORF">Naga_100021g21</name>
</gene>
<dbReference type="PANTHER" id="PTHR13391">
    <property type="entry name" value="MITOCHONDRIAL DISTRIBUTION REGULATOR MISATO"/>
    <property type="match status" value="1"/>
</dbReference>
<accession>W7TQM1</accession>
<feature type="compositionally biased region" description="Basic and acidic residues" evidence="1">
    <location>
        <begin position="433"/>
        <end position="442"/>
    </location>
</feature>
<proteinExistence type="predicted"/>
<evidence type="ECO:0000313" key="5">
    <source>
        <dbReference type="Proteomes" id="UP000019335"/>
    </source>
</evidence>
<name>W7TQM1_9STRA</name>
<dbReference type="GO" id="GO:0007005">
    <property type="term" value="P:mitochondrion organization"/>
    <property type="evidence" value="ECO:0007669"/>
    <property type="project" value="InterPro"/>
</dbReference>
<dbReference type="Gene3D" id="3.40.50.1440">
    <property type="entry name" value="Tubulin/FtsZ, GTPase domain"/>
    <property type="match status" value="1"/>
</dbReference>
<comment type="caution">
    <text evidence="4">The sequence shown here is derived from an EMBL/GenBank/DDBJ whole genome shotgun (WGS) entry which is preliminary data.</text>
</comment>
<dbReference type="OrthoDB" id="271881at2759"/>
<dbReference type="AlphaFoldDB" id="W7TQM1"/>
<dbReference type="InterPro" id="IPR019605">
    <property type="entry name" value="Misato_II_tubulin-like"/>
</dbReference>
<keyword evidence="5" id="KW-1185">Reference proteome</keyword>
<dbReference type="InterPro" id="IPR049942">
    <property type="entry name" value="DML1/Misato"/>
</dbReference>
<evidence type="ECO:0000313" key="4">
    <source>
        <dbReference type="EMBL" id="EWM25838.1"/>
    </source>
</evidence>
<protein>
    <submittedName>
        <fullName evidence="4">Misato-like protein</fullName>
    </submittedName>
</protein>
<evidence type="ECO:0000256" key="1">
    <source>
        <dbReference type="SAM" id="MobiDB-lite"/>
    </source>
</evidence>
<dbReference type="EMBL" id="AZIL01000830">
    <property type="protein sequence ID" value="EWM25838.1"/>
    <property type="molecule type" value="Genomic_DNA"/>
</dbReference>
<dbReference type="SUPFAM" id="SSF52490">
    <property type="entry name" value="Tubulin nucleotide-binding domain-like"/>
    <property type="match status" value="1"/>
</dbReference>
<dbReference type="GO" id="GO:0005737">
    <property type="term" value="C:cytoplasm"/>
    <property type="evidence" value="ECO:0007669"/>
    <property type="project" value="TreeGrafter"/>
</dbReference>
<feature type="domain" description="Misato Segment II tubulin-like" evidence="3">
    <location>
        <begin position="93"/>
        <end position="202"/>
    </location>
</feature>
<dbReference type="Pfam" id="PF10644">
    <property type="entry name" value="Misat_Tub_SegII"/>
    <property type="match status" value="1"/>
</dbReference>
<organism evidence="4 5">
    <name type="scientific">Nannochloropsis gaditana</name>
    <dbReference type="NCBI Taxonomy" id="72520"/>
    <lineage>
        <taxon>Eukaryota</taxon>
        <taxon>Sar</taxon>
        <taxon>Stramenopiles</taxon>
        <taxon>Ochrophyta</taxon>
        <taxon>Eustigmatophyceae</taxon>
        <taxon>Eustigmatales</taxon>
        <taxon>Monodopsidaceae</taxon>
        <taxon>Nannochloropsis</taxon>
    </lineage>
</organism>
<reference evidence="4 5" key="1">
    <citation type="journal article" date="2014" name="Mol. Plant">
        <title>Chromosome Scale Genome Assembly and Transcriptome Profiling of Nannochloropsis gaditana in Nitrogen Depletion.</title>
        <authorList>
            <person name="Corteggiani Carpinelli E."/>
            <person name="Telatin A."/>
            <person name="Vitulo N."/>
            <person name="Forcato C."/>
            <person name="D'Angelo M."/>
            <person name="Schiavon R."/>
            <person name="Vezzi A."/>
            <person name="Giacometti G.M."/>
            <person name="Morosinotto T."/>
            <person name="Valle G."/>
        </authorList>
    </citation>
    <scope>NUCLEOTIDE SEQUENCE [LARGE SCALE GENOMIC DNA]</scope>
    <source>
        <strain evidence="4 5">B-31</strain>
    </source>
</reference>
<evidence type="ECO:0000256" key="2">
    <source>
        <dbReference type="SAM" id="SignalP"/>
    </source>
</evidence>